<reference evidence="2 3" key="1">
    <citation type="submission" date="2023-01" db="EMBL/GenBank/DDBJ databases">
        <title>Complete genome of Chryseobacterium camelliae VAN22-5A.</title>
        <authorList>
            <person name="Zong G."/>
            <person name="Cao G."/>
        </authorList>
    </citation>
    <scope>NUCLEOTIDE SEQUENCE [LARGE SCALE GENOMIC DNA]</scope>
    <source>
        <strain evidence="2 3">VAN22-5A</strain>
    </source>
</reference>
<proteinExistence type="predicted"/>
<dbReference type="PANTHER" id="PTHR46401">
    <property type="entry name" value="GLYCOSYLTRANSFERASE WBBK-RELATED"/>
    <property type="match status" value="1"/>
</dbReference>
<protein>
    <submittedName>
        <fullName evidence="2">Glycosyltransferase family 4 protein</fullName>
    </submittedName>
</protein>
<keyword evidence="3" id="KW-1185">Reference proteome</keyword>
<dbReference type="EMBL" id="CP115859">
    <property type="protein sequence ID" value="WBV61534.1"/>
    <property type="molecule type" value="Genomic_DNA"/>
</dbReference>
<keyword evidence="1" id="KW-0808">Transferase</keyword>
<dbReference type="PANTHER" id="PTHR46401:SF2">
    <property type="entry name" value="GLYCOSYLTRANSFERASE WBBK-RELATED"/>
    <property type="match status" value="1"/>
</dbReference>
<organism evidence="2 3">
    <name type="scientific">Chryseobacterium camelliae</name>
    <dbReference type="NCBI Taxonomy" id="1265445"/>
    <lineage>
        <taxon>Bacteria</taxon>
        <taxon>Pseudomonadati</taxon>
        <taxon>Bacteroidota</taxon>
        <taxon>Flavobacteriia</taxon>
        <taxon>Flavobacteriales</taxon>
        <taxon>Weeksellaceae</taxon>
        <taxon>Chryseobacterium group</taxon>
        <taxon>Chryseobacterium</taxon>
    </lineage>
</organism>
<dbReference type="RefSeq" id="WP_271149814.1">
    <property type="nucleotide sequence ID" value="NZ_CP115859.1"/>
</dbReference>
<evidence type="ECO:0000313" key="2">
    <source>
        <dbReference type="EMBL" id="WBV61534.1"/>
    </source>
</evidence>
<sequence length="387" mass="44999">MMKVAYLTTIAFDANVSLIKELMNKCDVYFFTEAFSEANNYLNKEALSETITLGTKVDQIQRFSKMIPLEKTYVIKGVKQRNLFKKIYISYKINKILNEINPDVVLLDNHILTYFISAIKYRKKSLLIVHDPFFHSGENFLADRILRKLYFSFIDYKLLLNKNQTKDFINHYKQDPTKVFTSFLSVYEYLTSYHDENYKKDSNLNVLFFGRISPYKGVKFLLDAFVEILKDDGKKNITLTVAGSGNFDFDINPYYSYPQIRIINNYIMPEELSRLINEATIVVCPYTDATQSGVIMSSFAFKKPVIVTNVGGLPEMVNHNKTGIVIEPKNVKAIKEAILYSYDNPDVLKKMAVNIENEYFYGEKSWKHSANHFWNAIQIINNNFTYD</sequence>
<name>A0ABY7QPD9_9FLAO</name>
<gene>
    <name evidence="2" type="ORF">PFY12_05275</name>
</gene>
<dbReference type="SUPFAM" id="SSF53756">
    <property type="entry name" value="UDP-Glycosyltransferase/glycogen phosphorylase"/>
    <property type="match status" value="1"/>
</dbReference>
<accession>A0ABY7QPD9</accession>
<evidence type="ECO:0000256" key="1">
    <source>
        <dbReference type="ARBA" id="ARBA00022679"/>
    </source>
</evidence>
<evidence type="ECO:0000313" key="3">
    <source>
        <dbReference type="Proteomes" id="UP001210978"/>
    </source>
</evidence>
<dbReference type="CDD" id="cd03801">
    <property type="entry name" value="GT4_PimA-like"/>
    <property type="match status" value="1"/>
</dbReference>
<dbReference type="Proteomes" id="UP001210978">
    <property type="component" value="Chromosome"/>
</dbReference>
<dbReference type="Gene3D" id="3.40.50.2000">
    <property type="entry name" value="Glycogen Phosphorylase B"/>
    <property type="match status" value="2"/>
</dbReference>
<dbReference type="Pfam" id="PF13692">
    <property type="entry name" value="Glyco_trans_1_4"/>
    <property type="match status" value="1"/>
</dbReference>